<dbReference type="Proteomes" id="UP000285060">
    <property type="component" value="Unassembled WGS sequence"/>
</dbReference>
<sequence length="132" mass="14465">MGKSPEGVTLATDAAALHFLRTASKDSLVEALDITPTVAARILDLRTTCGFASIDDVKKLAMRKRELLALQDALGYAASRIDLGDDYNTPQFPATDSDPTPFIKQRGAFSEKALNKAQRPCPRRVDCHRYGR</sequence>
<dbReference type="AlphaFoldDB" id="A0A024TG90"/>
<evidence type="ECO:0000313" key="3">
    <source>
        <dbReference type="Proteomes" id="UP000285060"/>
    </source>
</evidence>
<reference evidence="1" key="1">
    <citation type="submission" date="2013-12" db="EMBL/GenBank/DDBJ databases">
        <title>The Genome Sequence of Aphanomyces invadans NJM9701.</title>
        <authorList>
            <consortium name="The Broad Institute Genomics Platform"/>
            <person name="Russ C."/>
            <person name="Tyler B."/>
            <person name="van West P."/>
            <person name="Dieguez-Uribeondo J."/>
            <person name="Young S.K."/>
            <person name="Zeng Q."/>
            <person name="Gargeya S."/>
            <person name="Fitzgerald M."/>
            <person name="Abouelleil A."/>
            <person name="Alvarado L."/>
            <person name="Chapman S.B."/>
            <person name="Gainer-Dewar J."/>
            <person name="Goldberg J."/>
            <person name="Griggs A."/>
            <person name="Gujja S."/>
            <person name="Hansen M."/>
            <person name="Howarth C."/>
            <person name="Imamovic A."/>
            <person name="Ireland A."/>
            <person name="Larimer J."/>
            <person name="McCowan C."/>
            <person name="Murphy C."/>
            <person name="Pearson M."/>
            <person name="Poon T.W."/>
            <person name="Priest M."/>
            <person name="Roberts A."/>
            <person name="Saif S."/>
            <person name="Shea T."/>
            <person name="Sykes S."/>
            <person name="Wortman J."/>
            <person name="Nusbaum C."/>
            <person name="Birren B."/>
        </authorList>
    </citation>
    <scope>NUCLEOTIDE SEQUENCE [LARGE SCALE GENOMIC DNA]</scope>
    <source>
        <strain evidence="1">NJM9701</strain>
    </source>
</reference>
<evidence type="ECO:0000313" key="1">
    <source>
        <dbReference type="EMBL" id="ETV93180.1"/>
    </source>
</evidence>
<organism evidence="1">
    <name type="scientific">Aphanomyces invadans</name>
    <dbReference type="NCBI Taxonomy" id="157072"/>
    <lineage>
        <taxon>Eukaryota</taxon>
        <taxon>Sar</taxon>
        <taxon>Stramenopiles</taxon>
        <taxon>Oomycota</taxon>
        <taxon>Saprolegniomycetes</taxon>
        <taxon>Saprolegniales</taxon>
        <taxon>Verrucalvaceae</taxon>
        <taxon>Aphanomyces</taxon>
    </lineage>
</organism>
<proteinExistence type="predicted"/>
<dbReference type="VEuPathDB" id="FungiDB:H310_12786"/>
<dbReference type="EMBL" id="QUSY01000344">
    <property type="protein sequence ID" value="RHY30207.1"/>
    <property type="molecule type" value="Genomic_DNA"/>
</dbReference>
<keyword evidence="3" id="KW-1185">Reference proteome</keyword>
<dbReference type="EMBL" id="KI913994">
    <property type="protein sequence ID" value="ETV93180.1"/>
    <property type="molecule type" value="Genomic_DNA"/>
</dbReference>
<accession>A0A024TG90</accession>
<dbReference type="OrthoDB" id="72710at2759"/>
<dbReference type="RefSeq" id="XP_008878202.1">
    <property type="nucleotide sequence ID" value="XM_008879980.1"/>
</dbReference>
<gene>
    <name evidence="2" type="ORF">DYB32_004531</name>
    <name evidence="1" type="ORF">H310_12786</name>
</gene>
<name>A0A024TG90_9STRA</name>
<reference evidence="2 3" key="2">
    <citation type="submission" date="2018-08" db="EMBL/GenBank/DDBJ databases">
        <title>Aphanomyces genome sequencing and annotation.</title>
        <authorList>
            <person name="Minardi D."/>
            <person name="Oidtmann B."/>
            <person name="Van Der Giezen M."/>
            <person name="Studholme D.J."/>
        </authorList>
    </citation>
    <scope>NUCLEOTIDE SEQUENCE [LARGE SCALE GENOMIC DNA]</scope>
    <source>
        <strain evidence="2 3">NJM0002</strain>
    </source>
</reference>
<evidence type="ECO:0000313" key="2">
    <source>
        <dbReference type="EMBL" id="RHY30207.1"/>
    </source>
</evidence>
<dbReference type="GeneID" id="20089836"/>
<protein>
    <submittedName>
        <fullName evidence="1">Uncharacterized protein</fullName>
    </submittedName>
</protein>